<dbReference type="EMBL" id="JADHEC010000041">
    <property type="protein sequence ID" value="MBF2709752.1"/>
    <property type="molecule type" value="Genomic_DNA"/>
</dbReference>
<accession>A0A930UF53</accession>
<evidence type="ECO:0000313" key="1">
    <source>
        <dbReference type="EMBL" id="MBF2709752.1"/>
    </source>
</evidence>
<dbReference type="AlphaFoldDB" id="A0A930UF53"/>
<organism evidence="1 2">
    <name type="scientific">Flavobacterium soyangense</name>
    <dbReference type="NCBI Taxonomy" id="2023265"/>
    <lineage>
        <taxon>Bacteria</taxon>
        <taxon>Pseudomonadati</taxon>
        <taxon>Bacteroidota</taxon>
        <taxon>Flavobacteriia</taxon>
        <taxon>Flavobacteriales</taxon>
        <taxon>Flavobacteriaceae</taxon>
        <taxon>Flavobacterium</taxon>
    </lineage>
</organism>
<protein>
    <submittedName>
        <fullName evidence="1">Uncharacterized protein</fullName>
    </submittedName>
</protein>
<keyword evidence="2" id="KW-1185">Reference proteome</keyword>
<name>A0A930UF53_9FLAO</name>
<reference evidence="1" key="1">
    <citation type="submission" date="2020-11" db="EMBL/GenBank/DDBJ databases">
        <title>Genome of Flavobacterium soyangense.</title>
        <authorList>
            <person name="Liu Q."/>
            <person name="Xin Y.-H."/>
        </authorList>
    </citation>
    <scope>NUCLEOTIDE SEQUENCE</scope>
    <source>
        <strain evidence="1">CGMCC 1.13493</strain>
    </source>
</reference>
<gene>
    <name evidence="1" type="ORF">IR213_14305</name>
</gene>
<comment type="caution">
    <text evidence="1">The sequence shown here is derived from an EMBL/GenBank/DDBJ whole genome shotgun (WGS) entry which is preliminary data.</text>
</comment>
<dbReference type="Proteomes" id="UP000646211">
    <property type="component" value="Unassembled WGS sequence"/>
</dbReference>
<dbReference type="RefSeq" id="WP_194312987.1">
    <property type="nucleotide sequence ID" value="NZ_JADHEC010000041.1"/>
</dbReference>
<proteinExistence type="predicted"/>
<evidence type="ECO:0000313" key="2">
    <source>
        <dbReference type="Proteomes" id="UP000646211"/>
    </source>
</evidence>
<sequence length="308" mass="36461">MIDKKTPHTEAHLIERFKEKGLNEKHFPKLYAYYKHCFEELYEDEYIDWTQEDYEETGDSAHKSALFVTEMFIDVFIGEKAKGQGDEWSLAVANCIEEGEVVYHITYHDMKKINPELAKQELLIHSGTFGGDENFIKHYIYLFEIEVVFKDIEKRAKKYSEIYKTQSVIGKSEVYIHQYARLLSSGDYNPIYCKEYAYAYDKALKEGKSETYALEFAEVYGEELVDIKARYGISEDEEQINYAIEKVDAYMTAWDYNEKHQLKNFKRFADIYETIYFNSYYPNEEGPIGTKEEIDVKILEKVLKEYNK</sequence>